<dbReference type="SUPFAM" id="SSF55486">
    <property type="entry name" value="Metalloproteases ('zincins'), catalytic domain"/>
    <property type="match status" value="1"/>
</dbReference>
<dbReference type="Proteomes" id="UP000014244">
    <property type="component" value="Unassembled WGS sequence"/>
</dbReference>
<dbReference type="AlphaFoldDB" id="A0A829H6U5"/>
<feature type="non-terminal residue" evidence="1">
    <location>
        <position position="155"/>
    </location>
</feature>
<reference evidence="1 2" key="1">
    <citation type="journal article" date="2013" name="PLoS ONE">
        <title>Lactobacillus paracasei comparative genomics: towards species pan-genome definition and exploitation of diversity.</title>
        <authorList>
            <person name="Smokvina T."/>
            <person name="Wels M."/>
            <person name="Polka J."/>
            <person name="Chervaux C."/>
            <person name="Brisse S."/>
            <person name="Boekhorst J."/>
            <person name="van Hylckama Vlieg J.E."/>
            <person name="Siezen R.J."/>
        </authorList>
    </citation>
    <scope>NUCLEOTIDE SEQUENCE [LARGE SCALE GENOMIC DNA]</scope>
    <source>
        <strain evidence="1 2">Lpp41</strain>
    </source>
</reference>
<name>A0A829H6U5_LACPA</name>
<proteinExistence type="predicted"/>
<comment type="caution">
    <text evidence="1">The sequence shown here is derived from an EMBL/GenBank/DDBJ whole genome shotgun (WGS) entry which is preliminary data.</text>
</comment>
<evidence type="ECO:0000313" key="1">
    <source>
        <dbReference type="EMBL" id="EPC72726.1"/>
    </source>
</evidence>
<accession>A0A829H6U5</accession>
<gene>
    <name evidence="1" type="ORF">Lpp41_08654</name>
</gene>
<evidence type="ECO:0000313" key="2">
    <source>
        <dbReference type="Proteomes" id="UP000014244"/>
    </source>
</evidence>
<sequence>MSETALPKRQEVDPKLTWDLTPIFADEFAYTEAIKQVRALTKDFVHLYQGKLTEPAIIVDALGDYGSIIELDSKIGHWAFMPYSTDTTDPKLRDRQIKATALDGEIGGQLSFFQAELTQLPEEVLDAVVAKAPDYAGFFRQIKIAKKGALAPAAE</sequence>
<dbReference type="Gene3D" id="1.20.140.70">
    <property type="entry name" value="Oligopeptidase f, N-terminal domain"/>
    <property type="match status" value="1"/>
</dbReference>
<dbReference type="EMBL" id="ANKE01000407">
    <property type="protein sequence ID" value="EPC72726.1"/>
    <property type="molecule type" value="Genomic_DNA"/>
</dbReference>
<organism evidence="1 2">
    <name type="scientific">Lacticaseibacillus paracasei subsp. paracasei Lpp41</name>
    <dbReference type="NCBI Taxonomy" id="1256208"/>
    <lineage>
        <taxon>Bacteria</taxon>
        <taxon>Bacillati</taxon>
        <taxon>Bacillota</taxon>
        <taxon>Bacilli</taxon>
        <taxon>Lactobacillales</taxon>
        <taxon>Lactobacillaceae</taxon>
        <taxon>Lacticaseibacillus</taxon>
    </lineage>
</organism>
<protein>
    <submittedName>
        <fullName evidence="1">Oligoendopeptidase F</fullName>
    </submittedName>
</protein>